<sequence>MFKLSPSCNKNIIIFCCKRFDELLIRLKNKNINKFNFIFTEHLRAEFYYIIYNKS</sequence>
<gene>
    <name evidence="1" type="ORF">GCM10008936_17470</name>
</gene>
<evidence type="ECO:0000313" key="1">
    <source>
        <dbReference type="EMBL" id="GAA0490132.1"/>
    </source>
</evidence>
<accession>A0ABP3KZM5</accession>
<keyword evidence="2" id="KW-1185">Reference proteome</keyword>
<organism evidence="1 2">
    <name type="scientific">Alkalibacterium indicireducens</name>
    <dbReference type="NCBI Taxonomy" id="398758"/>
    <lineage>
        <taxon>Bacteria</taxon>
        <taxon>Bacillati</taxon>
        <taxon>Bacillota</taxon>
        <taxon>Bacilli</taxon>
        <taxon>Lactobacillales</taxon>
        <taxon>Carnobacteriaceae</taxon>
        <taxon>Alkalibacterium</taxon>
    </lineage>
</organism>
<reference evidence="2" key="1">
    <citation type="journal article" date="2019" name="Int. J. Syst. Evol. Microbiol.">
        <title>The Global Catalogue of Microorganisms (GCM) 10K type strain sequencing project: providing services to taxonomists for standard genome sequencing and annotation.</title>
        <authorList>
            <consortium name="The Broad Institute Genomics Platform"/>
            <consortium name="The Broad Institute Genome Sequencing Center for Infectious Disease"/>
            <person name="Wu L."/>
            <person name="Ma J."/>
        </authorList>
    </citation>
    <scope>NUCLEOTIDE SEQUENCE [LARGE SCALE GENOMIC DNA]</scope>
    <source>
        <strain evidence="2">JCM 14232</strain>
    </source>
</reference>
<dbReference type="EMBL" id="BAAADA010000158">
    <property type="protein sequence ID" value="GAA0490132.1"/>
    <property type="molecule type" value="Genomic_DNA"/>
</dbReference>
<name>A0ABP3KZM5_9LACT</name>
<proteinExistence type="predicted"/>
<comment type="caution">
    <text evidence="1">The sequence shown here is derived from an EMBL/GenBank/DDBJ whole genome shotgun (WGS) entry which is preliminary data.</text>
</comment>
<protein>
    <submittedName>
        <fullName evidence="1">Uncharacterized protein</fullName>
    </submittedName>
</protein>
<dbReference type="Proteomes" id="UP001410648">
    <property type="component" value="Unassembled WGS sequence"/>
</dbReference>
<evidence type="ECO:0000313" key="2">
    <source>
        <dbReference type="Proteomes" id="UP001410648"/>
    </source>
</evidence>